<keyword evidence="1" id="KW-0812">Transmembrane</keyword>
<feature type="transmembrane region" description="Helical" evidence="1">
    <location>
        <begin position="41"/>
        <end position="61"/>
    </location>
</feature>
<proteinExistence type="predicted"/>
<dbReference type="Proteomes" id="UP000219353">
    <property type="component" value="Unassembled WGS sequence"/>
</dbReference>
<evidence type="ECO:0000256" key="1">
    <source>
        <dbReference type="SAM" id="Phobius"/>
    </source>
</evidence>
<protein>
    <recommendedName>
        <fullName evidence="4">Cxxc_20_cxxc protein</fullName>
    </recommendedName>
</protein>
<reference evidence="3" key="1">
    <citation type="submission" date="2017-09" db="EMBL/GenBank/DDBJ databases">
        <authorList>
            <person name="Varghese N."/>
            <person name="Submissions S."/>
        </authorList>
    </citation>
    <scope>NUCLEOTIDE SEQUENCE [LARGE SCALE GENOMIC DNA]</scope>
    <source>
        <strain evidence="3">CGMCC 1.12461</strain>
    </source>
</reference>
<evidence type="ECO:0000313" key="2">
    <source>
        <dbReference type="EMBL" id="SNY43157.1"/>
    </source>
</evidence>
<feature type="transmembrane region" description="Helical" evidence="1">
    <location>
        <begin position="67"/>
        <end position="85"/>
    </location>
</feature>
<dbReference type="EMBL" id="OBEB01000001">
    <property type="protein sequence ID" value="SNY43157.1"/>
    <property type="molecule type" value="Genomic_DNA"/>
</dbReference>
<evidence type="ECO:0000313" key="3">
    <source>
        <dbReference type="Proteomes" id="UP000219353"/>
    </source>
</evidence>
<accession>A0A285I5P7</accession>
<sequence>MKCPHCLESVSIFSKEMNKFGKSKVCPKCSNSIQLYVSPKWAAILIIPAVVSALLLEPIFIDAGLSGSLSTGLMCGVMVLLSMRLKVPKVKESA</sequence>
<evidence type="ECO:0008006" key="4">
    <source>
        <dbReference type="Google" id="ProtNLM"/>
    </source>
</evidence>
<keyword evidence="1" id="KW-1133">Transmembrane helix</keyword>
<dbReference type="AlphaFoldDB" id="A0A285I5P7"/>
<keyword evidence="1" id="KW-0472">Membrane</keyword>
<gene>
    <name evidence="2" type="ORF">SAMN06297280_0541</name>
</gene>
<dbReference type="OrthoDB" id="6717714at2"/>
<keyword evidence="3" id="KW-1185">Reference proteome</keyword>
<organism evidence="2 3">
    <name type="scientific">Arsukibacterium tuosuense</name>
    <dbReference type="NCBI Taxonomy" id="1323745"/>
    <lineage>
        <taxon>Bacteria</taxon>
        <taxon>Pseudomonadati</taxon>
        <taxon>Pseudomonadota</taxon>
        <taxon>Gammaproteobacteria</taxon>
        <taxon>Chromatiales</taxon>
        <taxon>Chromatiaceae</taxon>
        <taxon>Arsukibacterium</taxon>
    </lineage>
</organism>
<name>A0A285I5P7_9GAMM</name>